<dbReference type="Gene3D" id="3.20.20.80">
    <property type="entry name" value="Glycosidases"/>
    <property type="match status" value="2"/>
</dbReference>
<evidence type="ECO:0000256" key="1">
    <source>
        <dbReference type="ARBA" id="ARBA00005641"/>
    </source>
</evidence>
<dbReference type="InterPro" id="IPR017853">
    <property type="entry name" value="GH"/>
</dbReference>
<dbReference type="GO" id="GO:0005576">
    <property type="term" value="C:extracellular region"/>
    <property type="evidence" value="ECO:0007669"/>
    <property type="project" value="TreeGrafter"/>
</dbReference>
<feature type="chain" id="PRO_5040217520" description="Glycoside hydrolase family 5 domain-containing protein" evidence="5">
    <location>
        <begin position="23"/>
        <end position="572"/>
    </location>
</feature>
<evidence type="ECO:0000313" key="7">
    <source>
        <dbReference type="Proteomes" id="UP000886653"/>
    </source>
</evidence>
<evidence type="ECO:0000313" key="6">
    <source>
        <dbReference type="EMBL" id="KAG0147870.1"/>
    </source>
</evidence>
<gene>
    <name evidence="6" type="ORF">CROQUDRAFT_91007</name>
</gene>
<name>A0A9P6NIZ6_9BASI</name>
<feature type="signal peptide" evidence="5">
    <location>
        <begin position="1"/>
        <end position="22"/>
    </location>
</feature>
<keyword evidence="3" id="KW-0326">Glycosidase</keyword>
<comment type="caution">
    <text evidence="6">The sequence shown here is derived from an EMBL/GenBank/DDBJ whole genome shotgun (WGS) entry which is preliminary data.</text>
</comment>
<evidence type="ECO:0000256" key="2">
    <source>
        <dbReference type="ARBA" id="ARBA00022801"/>
    </source>
</evidence>
<reference evidence="6" key="1">
    <citation type="submission" date="2013-11" db="EMBL/GenBank/DDBJ databases">
        <title>Genome sequence of the fusiform rust pathogen reveals effectors for host alternation and coevolution with pine.</title>
        <authorList>
            <consortium name="DOE Joint Genome Institute"/>
            <person name="Smith K."/>
            <person name="Pendleton A."/>
            <person name="Kubisiak T."/>
            <person name="Anderson C."/>
            <person name="Salamov A."/>
            <person name="Aerts A."/>
            <person name="Riley R."/>
            <person name="Clum A."/>
            <person name="Lindquist E."/>
            <person name="Ence D."/>
            <person name="Campbell M."/>
            <person name="Kronenberg Z."/>
            <person name="Feau N."/>
            <person name="Dhillon B."/>
            <person name="Hamelin R."/>
            <person name="Burleigh J."/>
            <person name="Smith J."/>
            <person name="Yandell M."/>
            <person name="Nelson C."/>
            <person name="Grigoriev I."/>
            <person name="Davis J."/>
        </authorList>
    </citation>
    <scope>NUCLEOTIDE SEQUENCE</scope>
    <source>
        <strain evidence="6">G11</strain>
    </source>
</reference>
<dbReference type="PANTHER" id="PTHR31297">
    <property type="entry name" value="GLUCAN ENDO-1,6-BETA-GLUCOSIDASE B"/>
    <property type="match status" value="1"/>
</dbReference>
<feature type="compositionally biased region" description="Low complexity" evidence="4">
    <location>
        <begin position="312"/>
        <end position="326"/>
    </location>
</feature>
<accession>A0A9P6NIZ6</accession>
<feature type="region of interest" description="Disordered" evidence="4">
    <location>
        <begin position="300"/>
        <end position="402"/>
    </location>
</feature>
<sequence>MVPSRCFTSLLALSILTFHAIGQFAGKYEKGVSLGGWLVLESWMYPLRWHQMGGERCDSNAASCVTSEWALVRKLGQAQANKVFMNHWKTWFTQEHANRIKAVNLDHVKIPLGFWIIEELVQGPGEMYAQGGWMELKRGLRQLKKAGLNVLLTMHAMPGVSAINQLFAGNYTEEMHFYEDANYQRAITWIVILTAMSHLDPDFERVLGIFFINEPHFDADKTPGLGTYYRDAVTTVRVIEYGLGIACDVHLQPALERMAASKNVLPGLQAAIPLLSIYAAKADPPLDVIALTDFLKSHAHNSISSRPDGPSDHSSQTHGESSSSSSYAAIRDTSQTTPSSIETYTDVPSPLFDESPENPNDSLLSFSLNSHYRRRDTLSSPSRRQVRHGLRSLPKLSQSQVSEQSYKHDQRFCLTTVAMPKRWQYKGPAESMAPHVLGPRAYDDHLYFSFGGIANASYDSYLDHICSWNGYEISQNNSEIPYGTGEFSLGTNFNDTPSQLRGWGDAQKFLHAKESFWTFWNFRIEEPTDKDRVKTADQWSYLRAVDLGLLPNHPEKLFNASICTGRNEKKNV</sequence>
<dbReference type="GO" id="GO:0009986">
    <property type="term" value="C:cell surface"/>
    <property type="evidence" value="ECO:0007669"/>
    <property type="project" value="TreeGrafter"/>
</dbReference>
<organism evidence="6 7">
    <name type="scientific">Cronartium quercuum f. sp. fusiforme G11</name>
    <dbReference type="NCBI Taxonomy" id="708437"/>
    <lineage>
        <taxon>Eukaryota</taxon>
        <taxon>Fungi</taxon>
        <taxon>Dikarya</taxon>
        <taxon>Basidiomycota</taxon>
        <taxon>Pucciniomycotina</taxon>
        <taxon>Pucciniomycetes</taxon>
        <taxon>Pucciniales</taxon>
        <taxon>Coleosporiaceae</taxon>
        <taxon>Cronartium</taxon>
    </lineage>
</organism>
<dbReference type="EMBL" id="MU167243">
    <property type="protein sequence ID" value="KAG0147870.1"/>
    <property type="molecule type" value="Genomic_DNA"/>
</dbReference>
<protein>
    <recommendedName>
        <fullName evidence="8">Glycoside hydrolase family 5 domain-containing protein</fullName>
    </recommendedName>
</protein>
<dbReference type="Proteomes" id="UP000886653">
    <property type="component" value="Unassembled WGS sequence"/>
</dbReference>
<dbReference type="GO" id="GO:0009251">
    <property type="term" value="P:glucan catabolic process"/>
    <property type="evidence" value="ECO:0007669"/>
    <property type="project" value="TreeGrafter"/>
</dbReference>
<comment type="similarity">
    <text evidence="1">Belongs to the glycosyl hydrolase 5 (cellulase A) family.</text>
</comment>
<dbReference type="InterPro" id="IPR050386">
    <property type="entry name" value="Glycosyl_hydrolase_5"/>
</dbReference>
<evidence type="ECO:0008006" key="8">
    <source>
        <dbReference type="Google" id="ProtNLM"/>
    </source>
</evidence>
<dbReference type="OrthoDB" id="1887033at2759"/>
<evidence type="ECO:0000256" key="5">
    <source>
        <dbReference type="SAM" id="SignalP"/>
    </source>
</evidence>
<evidence type="ECO:0000256" key="4">
    <source>
        <dbReference type="SAM" id="MobiDB-lite"/>
    </source>
</evidence>
<keyword evidence="7" id="KW-1185">Reference proteome</keyword>
<dbReference type="GO" id="GO:0008422">
    <property type="term" value="F:beta-glucosidase activity"/>
    <property type="evidence" value="ECO:0007669"/>
    <property type="project" value="TreeGrafter"/>
</dbReference>
<feature type="compositionally biased region" description="Polar residues" evidence="4">
    <location>
        <begin position="357"/>
        <end position="370"/>
    </location>
</feature>
<keyword evidence="2" id="KW-0378">Hydrolase</keyword>
<dbReference type="PANTHER" id="PTHR31297:SF42">
    <property type="entry name" value="GLYCOSIDE HYDROLASE FAMILY 5 DOMAIN-CONTAINING PROTEIN"/>
    <property type="match status" value="1"/>
</dbReference>
<evidence type="ECO:0000256" key="3">
    <source>
        <dbReference type="ARBA" id="ARBA00023295"/>
    </source>
</evidence>
<dbReference type="AlphaFoldDB" id="A0A9P6NIZ6"/>
<dbReference type="SUPFAM" id="SSF51445">
    <property type="entry name" value="(Trans)glycosidases"/>
    <property type="match status" value="2"/>
</dbReference>
<proteinExistence type="inferred from homology"/>
<feature type="compositionally biased region" description="Polar residues" evidence="4">
    <location>
        <begin position="332"/>
        <end position="343"/>
    </location>
</feature>
<keyword evidence="5" id="KW-0732">Signal</keyword>